<comment type="caution">
    <text evidence="1">The sequence shown here is derived from an EMBL/GenBank/DDBJ whole genome shotgun (WGS) entry which is preliminary data.</text>
</comment>
<keyword evidence="2" id="KW-1185">Reference proteome</keyword>
<name>A0ACB9R9R2_9MYRT</name>
<accession>A0ACB9R9R2</accession>
<protein>
    <submittedName>
        <fullName evidence="1">Uncharacterized protein</fullName>
    </submittedName>
</protein>
<evidence type="ECO:0000313" key="2">
    <source>
        <dbReference type="Proteomes" id="UP001057402"/>
    </source>
</evidence>
<sequence>MIENKKVHPDCPNVANPYHECFEECYVKMGKAKPQRVKSFSDLVNRDRRRKNRESSHQQQKPETGTTSPYVAAVEPDNISGILSEKYEQDNGKTITSIPYSREIRPEDFSFNKGQIMASQSAPTSGHITPALANSPDRRSVPMNGNFASSVSTPSRYEHDEGKHVDPRDLFPNAKLNEHPQRAQHTPERSPNSSVADNDRPYQRGDGDEVQSVISESRVTVGKYYVKESLASILQAILKKYGDIAENCVMESVSMRSYSVECVCMVIQDLQSTSFMRLTKAKITEMLAILKDLEKSRVKVDWLRRVLNELSEVSEVIAQHQHFKTEKARCESSVEVLKKELEMNLEDLAAKEQEVLEAKAQVDETKERIRRREMDTSKLGEDAAALRPQLESFQFSALMEELLSVQYGTNSSDLQHKFA</sequence>
<organism evidence="1 2">
    <name type="scientific">Melastoma candidum</name>
    <dbReference type="NCBI Taxonomy" id="119954"/>
    <lineage>
        <taxon>Eukaryota</taxon>
        <taxon>Viridiplantae</taxon>
        <taxon>Streptophyta</taxon>
        <taxon>Embryophyta</taxon>
        <taxon>Tracheophyta</taxon>
        <taxon>Spermatophyta</taxon>
        <taxon>Magnoliopsida</taxon>
        <taxon>eudicotyledons</taxon>
        <taxon>Gunneridae</taxon>
        <taxon>Pentapetalae</taxon>
        <taxon>rosids</taxon>
        <taxon>malvids</taxon>
        <taxon>Myrtales</taxon>
        <taxon>Melastomataceae</taxon>
        <taxon>Melastomatoideae</taxon>
        <taxon>Melastomateae</taxon>
        <taxon>Melastoma</taxon>
    </lineage>
</organism>
<evidence type="ECO:0000313" key="1">
    <source>
        <dbReference type="EMBL" id="KAI4375655.1"/>
    </source>
</evidence>
<dbReference type="Proteomes" id="UP001057402">
    <property type="component" value="Chromosome 4"/>
</dbReference>
<gene>
    <name evidence="1" type="ORF">MLD38_013503</name>
</gene>
<proteinExistence type="predicted"/>
<dbReference type="EMBL" id="CM042883">
    <property type="protein sequence ID" value="KAI4375655.1"/>
    <property type="molecule type" value="Genomic_DNA"/>
</dbReference>
<reference evidence="2" key="1">
    <citation type="journal article" date="2023" name="Front. Plant Sci.">
        <title>Chromosomal-level genome assembly of Melastoma candidum provides insights into trichome evolution.</title>
        <authorList>
            <person name="Zhong Y."/>
            <person name="Wu W."/>
            <person name="Sun C."/>
            <person name="Zou P."/>
            <person name="Liu Y."/>
            <person name="Dai S."/>
            <person name="Zhou R."/>
        </authorList>
    </citation>
    <scope>NUCLEOTIDE SEQUENCE [LARGE SCALE GENOMIC DNA]</scope>
</reference>